<feature type="transmembrane region" description="Helical" evidence="1">
    <location>
        <begin position="72"/>
        <end position="98"/>
    </location>
</feature>
<keyword evidence="1" id="KW-0472">Membrane</keyword>
<reference evidence="2 3" key="1">
    <citation type="submission" date="2020-03" db="EMBL/GenBank/DDBJ databases">
        <title>Alteromonas ponticola sp. nov., isolated from seawater.</title>
        <authorList>
            <person name="Yoon J.-H."/>
            <person name="Kim Y.-O."/>
        </authorList>
    </citation>
    <scope>NUCLEOTIDE SEQUENCE [LARGE SCALE GENOMIC DNA]</scope>
    <source>
        <strain evidence="2 3">MYP5</strain>
    </source>
</reference>
<dbReference type="Proteomes" id="UP000709336">
    <property type="component" value="Unassembled WGS sequence"/>
</dbReference>
<feature type="transmembrane region" description="Helical" evidence="1">
    <location>
        <begin position="43"/>
        <end position="60"/>
    </location>
</feature>
<dbReference type="EMBL" id="JAATNW010000002">
    <property type="protein sequence ID" value="NMH59235.1"/>
    <property type="molecule type" value="Genomic_DNA"/>
</dbReference>
<accession>A0ABX1QYC3</accession>
<gene>
    <name evidence="2" type="ORF">HCJ96_04275</name>
</gene>
<evidence type="ECO:0000256" key="1">
    <source>
        <dbReference type="SAM" id="Phobius"/>
    </source>
</evidence>
<protein>
    <submittedName>
        <fullName evidence="2">Uncharacterized protein</fullName>
    </submittedName>
</protein>
<evidence type="ECO:0000313" key="3">
    <source>
        <dbReference type="Proteomes" id="UP000709336"/>
    </source>
</evidence>
<sequence length="143" mass="16192">MALQFFCYLEDTRELFDKRTVLGLAVGVTACFALLSIKIKNNFVAWIGGFSFAIYLYQSFTTKVAKTIVFDLFQFSGIPALLTIICFTVALGISIHLFSMQFKFSRGLFLGIWKPSAKKEFNPIKGVKLAWRNSKRELRNALG</sequence>
<keyword evidence="3" id="KW-1185">Reference proteome</keyword>
<keyword evidence="1" id="KW-1133">Transmembrane helix</keyword>
<proteinExistence type="predicted"/>
<comment type="caution">
    <text evidence="2">The sequence shown here is derived from an EMBL/GenBank/DDBJ whole genome shotgun (WGS) entry which is preliminary data.</text>
</comment>
<feature type="transmembrane region" description="Helical" evidence="1">
    <location>
        <begin position="20"/>
        <end position="36"/>
    </location>
</feature>
<keyword evidence="1" id="KW-0812">Transmembrane</keyword>
<name>A0ABX1QYC3_9ALTE</name>
<evidence type="ECO:0000313" key="2">
    <source>
        <dbReference type="EMBL" id="NMH59235.1"/>
    </source>
</evidence>
<organism evidence="2 3">
    <name type="scientific">Alteromonas ponticola</name>
    <dbReference type="NCBI Taxonomy" id="2720613"/>
    <lineage>
        <taxon>Bacteria</taxon>
        <taxon>Pseudomonadati</taxon>
        <taxon>Pseudomonadota</taxon>
        <taxon>Gammaproteobacteria</taxon>
        <taxon>Alteromonadales</taxon>
        <taxon>Alteromonadaceae</taxon>
        <taxon>Alteromonas/Salinimonas group</taxon>
        <taxon>Alteromonas</taxon>
    </lineage>
</organism>